<evidence type="ECO:0008006" key="3">
    <source>
        <dbReference type="Google" id="ProtNLM"/>
    </source>
</evidence>
<evidence type="ECO:0000313" key="1">
    <source>
        <dbReference type="EMBL" id="MFD0905869.1"/>
    </source>
</evidence>
<dbReference type="SUPFAM" id="SSF110296">
    <property type="entry name" value="Oligoxyloglucan reducing end-specific cellobiohydrolase"/>
    <property type="match status" value="1"/>
</dbReference>
<protein>
    <recommendedName>
        <fullName evidence="3">Exo-alpha-sialidase</fullName>
    </recommendedName>
</protein>
<dbReference type="RefSeq" id="WP_378307213.1">
    <property type="nucleotide sequence ID" value="NZ_JBHTJA010000174.1"/>
</dbReference>
<evidence type="ECO:0000313" key="2">
    <source>
        <dbReference type="Proteomes" id="UP001596972"/>
    </source>
</evidence>
<keyword evidence="2" id="KW-1185">Reference proteome</keyword>
<gene>
    <name evidence="1" type="ORF">ACFQ11_36235</name>
</gene>
<accession>A0ABW3EZH0</accession>
<organism evidence="1 2">
    <name type="scientific">Actinomadura sediminis</name>
    <dbReference type="NCBI Taxonomy" id="1038904"/>
    <lineage>
        <taxon>Bacteria</taxon>
        <taxon>Bacillati</taxon>
        <taxon>Actinomycetota</taxon>
        <taxon>Actinomycetes</taxon>
        <taxon>Streptosporangiales</taxon>
        <taxon>Thermomonosporaceae</taxon>
        <taxon>Actinomadura</taxon>
    </lineage>
</organism>
<proteinExistence type="predicted"/>
<name>A0ABW3EZH0_9ACTN</name>
<reference evidence="2" key="1">
    <citation type="journal article" date="2019" name="Int. J. Syst. Evol. Microbiol.">
        <title>The Global Catalogue of Microorganisms (GCM) 10K type strain sequencing project: providing services to taxonomists for standard genome sequencing and annotation.</title>
        <authorList>
            <consortium name="The Broad Institute Genomics Platform"/>
            <consortium name="The Broad Institute Genome Sequencing Center for Infectious Disease"/>
            <person name="Wu L."/>
            <person name="Ma J."/>
        </authorList>
    </citation>
    <scope>NUCLEOTIDE SEQUENCE [LARGE SCALE GENOMIC DNA]</scope>
    <source>
        <strain evidence="2">JCM 31202</strain>
    </source>
</reference>
<sequence length="257" mass="25420">DLPAVQRLADAAHGPRGWVAAGGGPGAPVLLTSADGTAWSPAAAPKAGKAELSGAAHGAAGYVVVGTADGAPAVWHSADLASWTEGTGDFGDGRMRDVVATKSGYAAVGEGAAGVPAAWTSADGRAWTPVRVPRASGALTRVVARGDTLVATGDGGLVGMSADGGTTWSFSTLEASAITASLATDRGFVLTGTPPGASDVALWTSPDGRSWRVRRPEGKGLNGDGAQRLTGLTVLGGELLATGTDGTAPTLWRTDLP</sequence>
<comment type="caution">
    <text evidence="1">The sequence shown here is derived from an EMBL/GenBank/DDBJ whole genome shotgun (WGS) entry which is preliminary data.</text>
</comment>
<feature type="non-terminal residue" evidence="1">
    <location>
        <position position="1"/>
    </location>
</feature>
<dbReference type="Proteomes" id="UP001596972">
    <property type="component" value="Unassembled WGS sequence"/>
</dbReference>
<dbReference type="EMBL" id="JBHTJA010000174">
    <property type="protein sequence ID" value="MFD0905869.1"/>
    <property type="molecule type" value="Genomic_DNA"/>
</dbReference>